<feature type="domain" description="PPIase cyclophilin-type" evidence="10">
    <location>
        <begin position="6"/>
        <end position="213"/>
    </location>
</feature>
<feature type="region of interest" description="Disordered" evidence="9">
    <location>
        <begin position="240"/>
        <end position="263"/>
    </location>
</feature>
<comment type="subcellular location">
    <subcellularLocation>
        <location evidence="2 8">Nucleus</location>
    </subcellularLocation>
</comment>
<dbReference type="OMA" id="GHAPDYQ"/>
<gene>
    <name evidence="12" type="ORF">THAOC_18447</name>
</gene>
<dbReference type="InterPro" id="IPR000504">
    <property type="entry name" value="RRM_dom"/>
</dbReference>
<dbReference type="PROSITE" id="PS50072">
    <property type="entry name" value="CSA_PPIASE_2"/>
    <property type="match status" value="1"/>
</dbReference>
<dbReference type="PANTHER" id="PTHR45843">
    <property type="entry name" value="PEPTIDYL-PROLYL CIS-TRANS ISOMERASE-LIKE 4"/>
    <property type="match status" value="1"/>
</dbReference>
<dbReference type="eggNOG" id="KOG0415">
    <property type="taxonomic scope" value="Eukaryota"/>
</dbReference>
<evidence type="ECO:0000313" key="12">
    <source>
        <dbReference type="EMBL" id="EJK61115.1"/>
    </source>
</evidence>
<dbReference type="PROSITE" id="PS50102">
    <property type="entry name" value="RRM"/>
    <property type="match status" value="1"/>
</dbReference>
<dbReference type="SUPFAM" id="SSF50891">
    <property type="entry name" value="Cyclophilin-like"/>
    <property type="match status" value="1"/>
</dbReference>
<feature type="region of interest" description="Disordered" evidence="9">
    <location>
        <begin position="432"/>
        <end position="492"/>
    </location>
</feature>
<evidence type="ECO:0000256" key="9">
    <source>
        <dbReference type="SAM" id="MobiDB-lite"/>
    </source>
</evidence>
<evidence type="ECO:0000256" key="8">
    <source>
        <dbReference type="RuleBase" id="RU365081"/>
    </source>
</evidence>
<dbReference type="SUPFAM" id="SSF54928">
    <property type="entry name" value="RNA-binding domain, RBD"/>
    <property type="match status" value="1"/>
</dbReference>
<evidence type="ECO:0000256" key="1">
    <source>
        <dbReference type="ARBA" id="ARBA00000971"/>
    </source>
</evidence>
<dbReference type="Proteomes" id="UP000266841">
    <property type="component" value="Unassembled WGS sequence"/>
</dbReference>
<dbReference type="PANTHER" id="PTHR45843:SF1">
    <property type="entry name" value="PEPTIDYL-PROLYL CIS-TRANS ISOMERASE-LIKE 4"/>
    <property type="match status" value="1"/>
</dbReference>
<feature type="region of interest" description="Disordered" evidence="9">
    <location>
        <begin position="88"/>
        <end position="114"/>
    </location>
</feature>
<proteinExistence type="inferred from homology"/>
<evidence type="ECO:0000256" key="2">
    <source>
        <dbReference type="ARBA" id="ARBA00004123"/>
    </source>
</evidence>
<dbReference type="InterPro" id="IPR002130">
    <property type="entry name" value="Cyclophilin-type_PPIase_dom"/>
</dbReference>
<dbReference type="CDD" id="cd12235">
    <property type="entry name" value="RRM_PPIL4"/>
    <property type="match status" value="1"/>
</dbReference>
<organism evidence="12 13">
    <name type="scientific">Thalassiosira oceanica</name>
    <name type="common">Marine diatom</name>
    <dbReference type="NCBI Taxonomy" id="159749"/>
    <lineage>
        <taxon>Eukaryota</taxon>
        <taxon>Sar</taxon>
        <taxon>Stramenopiles</taxon>
        <taxon>Ochrophyta</taxon>
        <taxon>Bacillariophyta</taxon>
        <taxon>Coscinodiscophyceae</taxon>
        <taxon>Thalassiosirophycidae</taxon>
        <taxon>Thalassiosirales</taxon>
        <taxon>Thalassiosiraceae</taxon>
        <taxon>Thalassiosira</taxon>
    </lineage>
</organism>
<protein>
    <recommendedName>
        <fullName evidence="8">Peptidyl-prolyl cis-trans isomerase</fullName>
        <shortName evidence="8">PPIase</shortName>
        <ecNumber evidence="8">5.2.1.8</ecNumber>
    </recommendedName>
</protein>
<dbReference type="InterPro" id="IPR035979">
    <property type="entry name" value="RBD_domain_sf"/>
</dbReference>
<reference evidence="12 13" key="1">
    <citation type="journal article" date="2012" name="Genome Biol.">
        <title>Genome and low-iron response of an oceanic diatom adapted to chronic iron limitation.</title>
        <authorList>
            <person name="Lommer M."/>
            <person name="Specht M."/>
            <person name="Roy A.S."/>
            <person name="Kraemer L."/>
            <person name="Andreson R."/>
            <person name="Gutowska M.A."/>
            <person name="Wolf J."/>
            <person name="Bergner S.V."/>
            <person name="Schilhabel M.B."/>
            <person name="Klostermeier U.C."/>
            <person name="Beiko R.G."/>
            <person name="Rosenstiel P."/>
            <person name="Hippler M."/>
            <person name="Laroche J."/>
        </authorList>
    </citation>
    <scope>NUCLEOTIDE SEQUENCE [LARGE SCALE GENOMIC DNA]</scope>
    <source>
        <strain evidence="12 13">CCMP1005</strain>
    </source>
</reference>
<feature type="domain" description="RRM" evidence="11">
    <location>
        <begin position="338"/>
        <end position="416"/>
    </location>
</feature>
<evidence type="ECO:0000256" key="4">
    <source>
        <dbReference type="ARBA" id="ARBA00023110"/>
    </source>
</evidence>
<dbReference type="GO" id="GO:0005634">
    <property type="term" value="C:nucleus"/>
    <property type="evidence" value="ECO:0007669"/>
    <property type="project" value="UniProtKB-SubCell"/>
</dbReference>
<dbReference type="InterPro" id="IPR012677">
    <property type="entry name" value="Nucleotide-bd_a/b_plait_sf"/>
</dbReference>
<feature type="compositionally biased region" description="Low complexity" evidence="9">
    <location>
        <begin position="478"/>
        <end position="492"/>
    </location>
</feature>
<evidence type="ECO:0000259" key="11">
    <source>
        <dbReference type="PROSITE" id="PS50102"/>
    </source>
</evidence>
<comment type="function">
    <text evidence="8">PPIases accelerate the folding of proteins. It catalyzes the cis-trans isomerization of proline imidic peptide bonds in oligopeptides.</text>
</comment>
<feature type="compositionally biased region" description="Gly residues" evidence="9">
    <location>
        <begin position="438"/>
        <end position="470"/>
    </location>
</feature>
<comment type="similarity">
    <text evidence="8">Belongs to the cyclophilin-type PPIase family. PPIL4 subfamily.</text>
</comment>
<keyword evidence="5 8" id="KW-0413">Isomerase</keyword>
<dbReference type="InterPro" id="IPR035542">
    <property type="entry name" value="CRIP"/>
</dbReference>
<evidence type="ECO:0000256" key="7">
    <source>
        <dbReference type="PROSITE-ProRule" id="PRU00176"/>
    </source>
</evidence>
<dbReference type="Gene3D" id="3.30.70.330">
    <property type="match status" value="1"/>
</dbReference>
<keyword evidence="3 7" id="KW-0694">RNA-binding</keyword>
<dbReference type="Pfam" id="PF00160">
    <property type="entry name" value="Pro_isomerase"/>
    <property type="match status" value="1"/>
</dbReference>
<dbReference type="SMART" id="SM00360">
    <property type="entry name" value="RRM"/>
    <property type="match status" value="1"/>
</dbReference>
<evidence type="ECO:0000256" key="6">
    <source>
        <dbReference type="ARBA" id="ARBA00023242"/>
    </source>
</evidence>
<dbReference type="GO" id="GO:0003723">
    <property type="term" value="F:RNA binding"/>
    <property type="evidence" value="ECO:0007669"/>
    <property type="project" value="UniProtKB-UniRule"/>
</dbReference>
<evidence type="ECO:0000259" key="10">
    <source>
        <dbReference type="PROSITE" id="PS50072"/>
    </source>
</evidence>
<feature type="non-terminal residue" evidence="12">
    <location>
        <position position="492"/>
    </location>
</feature>
<keyword evidence="13" id="KW-1185">Reference proteome</keyword>
<dbReference type="EC" id="5.2.1.8" evidence="8"/>
<dbReference type="Pfam" id="PF00076">
    <property type="entry name" value="RRM_1"/>
    <property type="match status" value="1"/>
</dbReference>
<evidence type="ECO:0000256" key="3">
    <source>
        <dbReference type="ARBA" id="ARBA00022884"/>
    </source>
</evidence>
<dbReference type="AlphaFoldDB" id="K0S755"/>
<evidence type="ECO:0000313" key="13">
    <source>
        <dbReference type="Proteomes" id="UP000266841"/>
    </source>
</evidence>
<dbReference type="InterPro" id="IPR029000">
    <property type="entry name" value="Cyclophilin-like_dom_sf"/>
</dbReference>
<dbReference type="GO" id="GO:0003755">
    <property type="term" value="F:peptidyl-prolyl cis-trans isomerase activity"/>
    <property type="evidence" value="ECO:0007669"/>
    <property type="project" value="UniProtKB-UniRule"/>
</dbReference>
<keyword evidence="4 8" id="KW-0697">Rotamase</keyword>
<name>K0S755_THAOC</name>
<dbReference type="OrthoDB" id="2083at2759"/>
<sequence>MSVLLETTFGDLTVDLDVDGSPALARNLLKLAAARLYTGTLVYNVVPGKYCQLGGEFSGGRGMTLHPKGDGTGGCSIHGLIDAYRNHDGASSKPPDVTASRRRFLSSSSGRELRPSELGRRGLVVAMEMGGVADTVGSQFLITLGDDNGLSDTVPDELTAAMMDPGELASRPRYLSLGRVVEDGDGVLDKLSRVYCDDDGRPFADVRVGRCLVVHDPYEDPDGMDGLLGKRGVAEAPAKDEYADLAEGRPVPPSSPSYGRPPEEAVPVRIAADESTLFATAGWDDAGDEDEDPAERARRLEIEARREEEHRKRQDTSRAVMLEMLGDRPDAEVEAPDDVLFVCKLNPLTNDEDLELIFARFDEGAKAEIIRDPDTGACLHYAFVEFRSKEACNEAYLKMDNALVDDRRIRVDFSQSVSHIWDRYNRRYRRGDKRGMGMSFGPGRGGRGGRMGGRGGGGRGGGGRGLGTGRAGPAPDATTGTRGRTVVGQKDA</sequence>
<keyword evidence="6 8" id="KW-0539">Nucleus</keyword>
<dbReference type="Gene3D" id="2.40.100.10">
    <property type="entry name" value="Cyclophilin-like"/>
    <property type="match status" value="1"/>
</dbReference>
<evidence type="ECO:0000256" key="5">
    <source>
        <dbReference type="ARBA" id="ARBA00023235"/>
    </source>
</evidence>
<dbReference type="EMBL" id="AGNL01020388">
    <property type="protein sequence ID" value="EJK61115.1"/>
    <property type="molecule type" value="Genomic_DNA"/>
</dbReference>
<comment type="caution">
    <text evidence="12">The sequence shown here is derived from an EMBL/GenBank/DDBJ whole genome shotgun (WGS) entry which is preliminary data.</text>
</comment>
<accession>K0S755</accession>
<comment type="catalytic activity">
    <reaction evidence="1 8">
        <text>[protein]-peptidylproline (omega=180) = [protein]-peptidylproline (omega=0)</text>
        <dbReference type="Rhea" id="RHEA:16237"/>
        <dbReference type="Rhea" id="RHEA-COMP:10747"/>
        <dbReference type="Rhea" id="RHEA-COMP:10748"/>
        <dbReference type="ChEBI" id="CHEBI:83833"/>
        <dbReference type="ChEBI" id="CHEBI:83834"/>
        <dbReference type="EC" id="5.2.1.8"/>
    </reaction>
</comment>